<keyword evidence="1" id="KW-0812">Transmembrane</keyword>
<accession>A0A0L6V9Z8</accession>
<sequence>MFFFVEWTILGKNSPSDTLIHQKINCLILTSVSQRLSSSQLVTLLAFVAHCSVAQCSSHGEDSQLTPQNISRKILDTTQIWKRNKSTKLRVIGHTKSQTRKKDKKGEIKGIYRLTKQNNKGRNRLVMFDRCILSKLLEGLQKLRQDNELRLEVMSQSFNLNSSLVWLFSFPLLHFHYCLFCMILMFALKLNSLWLQWCIKSQSSENTTSQYQMVKKFVAIKFPLSTNTSIAMRTGKIDFLSPNPFLIMNLRFIMIKHTESHDFRHCETLKRIFFLWELNPRSWEMNDSGYINDCHGCDNVVDTSSYDNERRRIIIQQTLLRRECSNKGNGMLSFDWLNVVCCNRCLVNICVLLNYWTIGSHMITSTDLLKSLVKKLLSLSMQFNISKYHDGWTVQIQLLTMTGNVVSCAQGWDEQIGYGKTNVCCRSKIFLRVGSDPGHSLLVTILYEQGHPLLQSVMNSIFPVKNVANGMMNNWLEGVLMQKFCECWGFQTLSFKEKPQKRKHFRFRQILTEEIWLMWSKCSEMHSRPTWEIIREELEFLTGGCTKVRRLEIIPQLGHPWKVPEGKWREEEEYSGKVTKQGGEALILNSEEEELAGWWVQRTNPEDRRSDDTSEWDNILRVRDLGFLGDLGGTGCFWPGACNIITLHLMYWKNKRMGIFYLKLKPFGQSYCLQGLHPQSPMVILVVLVGYFLGNKNFDWISVADGYSIFNLENNRIKTQIIYTSCVVHGGALASFLAWKQTIRCLVGACLFHSIGMILTNTTTRRAAGLAFKINHGRKVGNYLYQQLLTLTCTIDPVILWPKAFVKAKWNCKPKVMIKSGLPVVASDPGVISGQYGQCFQGAGLLCPSFMLVEMDRFDLHFTKCTYSVQMNHFEVNGVWPNLSATNLPGFLEAPHPHGYTCSCQAPPHHVEGLLPPDSTLFLFFILLNIHQAFPNLIRILNPTLLPSTLIKHYPMEAPGMSGRVISPQELKNSQALQPAERALRPCPVSLGPSQEKFRAPKQKAIGRVGEEGFSLTKEIRKVIQLFQGLRWTHML</sequence>
<proteinExistence type="predicted"/>
<protein>
    <submittedName>
        <fullName evidence="2">Uncharacterized protein</fullName>
    </submittedName>
</protein>
<feature type="non-terminal residue" evidence="2">
    <location>
        <position position="1036"/>
    </location>
</feature>
<evidence type="ECO:0000313" key="2">
    <source>
        <dbReference type="EMBL" id="KNZ56935.1"/>
    </source>
</evidence>
<gene>
    <name evidence="2" type="ORF">VP01_2283g1</name>
</gene>
<name>A0A0L6V9Z8_9BASI</name>
<dbReference type="VEuPathDB" id="FungiDB:VP01_2283g1"/>
<dbReference type="AlphaFoldDB" id="A0A0L6V9Z8"/>
<keyword evidence="1" id="KW-0472">Membrane</keyword>
<comment type="caution">
    <text evidence="2">The sequence shown here is derived from an EMBL/GenBank/DDBJ whole genome shotgun (WGS) entry which is preliminary data.</text>
</comment>
<dbReference type="Proteomes" id="UP000037035">
    <property type="component" value="Unassembled WGS sequence"/>
</dbReference>
<feature type="transmembrane region" description="Helical" evidence="1">
    <location>
        <begin position="164"/>
        <end position="188"/>
    </location>
</feature>
<evidence type="ECO:0000256" key="1">
    <source>
        <dbReference type="SAM" id="Phobius"/>
    </source>
</evidence>
<organism evidence="2 3">
    <name type="scientific">Puccinia sorghi</name>
    <dbReference type="NCBI Taxonomy" id="27349"/>
    <lineage>
        <taxon>Eukaryota</taxon>
        <taxon>Fungi</taxon>
        <taxon>Dikarya</taxon>
        <taxon>Basidiomycota</taxon>
        <taxon>Pucciniomycotina</taxon>
        <taxon>Pucciniomycetes</taxon>
        <taxon>Pucciniales</taxon>
        <taxon>Pucciniaceae</taxon>
        <taxon>Puccinia</taxon>
    </lineage>
</organism>
<evidence type="ECO:0000313" key="3">
    <source>
        <dbReference type="Proteomes" id="UP000037035"/>
    </source>
</evidence>
<dbReference type="EMBL" id="LAVV01007151">
    <property type="protein sequence ID" value="KNZ56935.1"/>
    <property type="molecule type" value="Genomic_DNA"/>
</dbReference>
<keyword evidence="1" id="KW-1133">Transmembrane helix</keyword>
<keyword evidence="3" id="KW-1185">Reference proteome</keyword>
<reference evidence="2 3" key="1">
    <citation type="submission" date="2015-08" db="EMBL/GenBank/DDBJ databases">
        <title>Next Generation Sequencing and Analysis of the Genome of Puccinia sorghi L Schw, the Causal Agent of Maize Common Rust.</title>
        <authorList>
            <person name="Rochi L."/>
            <person name="Burguener G."/>
            <person name="Darino M."/>
            <person name="Turjanski A."/>
            <person name="Kreff E."/>
            <person name="Dieguez M.J."/>
            <person name="Sacco F."/>
        </authorList>
    </citation>
    <scope>NUCLEOTIDE SEQUENCE [LARGE SCALE GENOMIC DNA]</scope>
    <source>
        <strain evidence="2 3">RO10H11247</strain>
    </source>
</reference>